<organism evidence="3 4">
    <name type="scientific">Rickenella mellea</name>
    <dbReference type="NCBI Taxonomy" id="50990"/>
    <lineage>
        <taxon>Eukaryota</taxon>
        <taxon>Fungi</taxon>
        <taxon>Dikarya</taxon>
        <taxon>Basidiomycota</taxon>
        <taxon>Agaricomycotina</taxon>
        <taxon>Agaricomycetes</taxon>
        <taxon>Hymenochaetales</taxon>
        <taxon>Rickenellaceae</taxon>
        <taxon>Rickenella</taxon>
    </lineage>
</organism>
<dbReference type="EMBL" id="ML170166">
    <property type="protein sequence ID" value="TDL24452.1"/>
    <property type="molecule type" value="Genomic_DNA"/>
</dbReference>
<evidence type="ECO:0000313" key="4">
    <source>
        <dbReference type="Proteomes" id="UP000294933"/>
    </source>
</evidence>
<dbReference type="InterPro" id="IPR011990">
    <property type="entry name" value="TPR-like_helical_dom_sf"/>
</dbReference>
<dbReference type="InterPro" id="IPR024983">
    <property type="entry name" value="CHAT_dom"/>
</dbReference>
<name>A0A4Y7QBK5_9AGAM</name>
<dbReference type="Gene3D" id="1.25.40.10">
    <property type="entry name" value="Tetratricopeptide repeat domain"/>
    <property type="match status" value="1"/>
</dbReference>
<dbReference type="Proteomes" id="UP000294933">
    <property type="component" value="Unassembled WGS sequence"/>
</dbReference>
<gene>
    <name evidence="3" type="ORF">BD410DRAFT_785924</name>
</gene>
<dbReference type="Pfam" id="PF12770">
    <property type="entry name" value="CHAT"/>
    <property type="match status" value="1"/>
</dbReference>
<feature type="compositionally biased region" description="Gly residues" evidence="1">
    <location>
        <begin position="513"/>
        <end position="526"/>
    </location>
</feature>
<dbReference type="OrthoDB" id="9991317at2759"/>
<evidence type="ECO:0000256" key="1">
    <source>
        <dbReference type="SAM" id="MobiDB-lite"/>
    </source>
</evidence>
<sequence>MSYSTLKGTQPPVVAAIDKLISDLKENKIFEAAPELNTDGALGSLYEKRFMHSGSPEDMQNAIIYIRAAANTKAYDPAKPLWLSNLGRLLAGCFERRGLVADIDESILALQSAVELTLWNDPARHVVLDNLGLSWMMRFDRLGDIEDINRAISTFEQAVGATPNEEYRLGDAGGHHLGDASGHYCNLGTAYLMRFHSRSGTPGRIGLARSSEFPKRGDESDLDNALTNLEMAERMTPKWPVGRPAVLNQLGIALIERFYMRRDINDITRAIEILEESVKLTLTPWRHPENIRPPANLGIAYGIRFHSAEMDGPTEERRRDITKAISNQQIVVDMMPDMHSRRSEALTNLGESFFHRYACFEVKGDLASAMQCFRSAFVLSTGTPLMRFRAALCWLDCSASAENQENLITSEDRLKVYAIAIELLPRIAWLGLPVDFRYQELLGAGTVTSDAAATALAIEGPEKAIEMLEQGRSIVWSQTLQLRTPLDDLREVDPNLAAKLSQASRVLEEGSARSGGGGGGGGGVGQQGPSTMVDWKESERMAQSYRRSAEDWERLVEEVRNVHGFERFLQPKEYSYLRHASRGGPVVLLNASKLGCDAFLLVSPSEGPRIIHFDSITYNGLLRCSRAVSSKLRLRRHRYERHAHSVEEDSQFADAAFRILLAELWRSIVKPVIECLGLERKIQKVLPRIWWCPTGPLSFLPIHAAGVYNLDGTSTCLADYAIPSYIPSINALLEASKPRRTNRQLLAVAQPYTPGTSPLPGTIEELRRIQIPAKDHQFAVRVLGGVARSATLDEATVENVLTNMQNHSWVHLACHGIQDTTDPTKSGLLLHNGRLELSQIVAKRLPFADFAFLSACQTATGDHQRPDEAIHLAAGMLSAGYRSVVATMWSIPDDEAPLVAEAVYTHMFSDEGNGFGAARALHAAVCGRRKCLRNRSFASWVPFIHVGA</sequence>
<accession>A0A4Y7QBK5</accession>
<keyword evidence="4" id="KW-1185">Reference proteome</keyword>
<reference evidence="3 4" key="1">
    <citation type="submission" date="2018-06" db="EMBL/GenBank/DDBJ databases">
        <title>A transcriptomic atlas of mushroom development highlights an independent origin of complex multicellularity.</title>
        <authorList>
            <consortium name="DOE Joint Genome Institute"/>
            <person name="Krizsan K."/>
            <person name="Almasi E."/>
            <person name="Merenyi Z."/>
            <person name="Sahu N."/>
            <person name="Viragh M."/>
            <person name="Koszo T."/>
            <person name="Mondo S."/>
            <person name="Kiss B."/>
            <person name="Balint B."/>
            <person name="Kues U."/>
            <person name="Barry K."/>
            <person name="Hegedus J.C."/>
            <person name="Henrissat B."/>
            <person name="Johnson J."/>
            <person name="Lipzen A."/>
            <person name="Ohm R."/>
            <person name="Nagy I."/>
            <person name="Pangilinan J."/>
            <person name="Yan J."/>
            <person name="Xiong Y."/>
            <person name="Grigoriev I.V."/>
            <person name="Hibbett D.S."/>
            <person name="Nagy L.G."/>
        </authorList>
    </citation>
    <scope>NUCLEOTIDE SEQUENCE [LARGE SCALE GENOMIC DNA]</scope>
    <source>
        <strain evidence="3 4">SZMC22713</strain>
    </source>
</reference>
<protein>
    <recommendedName>
        <fullName evidence="2">CHAT domain-containing protein</fullName>
    </recommendedName>
</protein>
<dbReference type="STRING" id="50990.A0A4Y7QBK5"/>
<evidence type="ECO:0000313" key="3">
    <source>
        <dbReference type="EMBL" id="TDL24452.1"/>
    </source>
</evidence>
<dbReference type="AlphaFoldDB" id="A0A4Y7QBK5"/>
<evidence type="ECO:0000259" key="2">
    <source>
        <dbReference type="Pfam" id="PF12770"/>
    </source>
</evidence>
<dbReference type="VEuPathDB" id="FungiDB:BD410DRAFT_785924"/>
<proteinExistence type="predicted"/>
<feature type="region of interest" description="Disordered" evidence="1">
    <location>
        <begin position="508"/>
        <end position="528"/>
    </location>
</feature>
<feature type="domain" description="CHAT" evidence="2">
    <location>
        <begin position="660"/>
        <end position="948"/>
    </location>
</feature>